<evidence type="ECO:0000313" key="3">
    <source>
        <dbReference type="EMBL" id="RNA20135.1"/>
    </source>
</evidence>
<keyword evidence="3" id="KW-0282">Flagellum</keyword>
<organism evidence="3 4">
    <name type="scientific">Brachionus plicatilis</name>
    <name type="common">Marine rotifer</name>
    <name type="synonym">Brachionus muelleri</name>
    <dbReference type="NCBI Taxonomy" id="10195"/>
    <lineage>
        <taxon>Eukaryota</taxon>
        <taxon>Metazoa</taxon>
        <taxon>Spiralia</taxon>
        <taxon>Gnathifera</taxon>
        <taxon>Rotifera</taxon>
        <taxon>Eurotatoria</taxon>
        <taxon>Monogononta</taxon>
        <taxon>Pseudotrocha</taxon>
        <taxon>Ploima</taxon>
        <taxon>Brachionidae</taxon>
        <taxon>Brachionus</taxon>
    </lineage>
</organism>
<protein>
    <submittedName>
        <fullName evidence="3">Dynein beta flagellar outer arm-like</fullName>
        <ecNumber evidence="3">3.6.1.15</ecNumber>
    </submittedName>
</protein>
<dbReference type="AlphaFoldDB" id="A0A3M7RA59"/>
<dbReference type="EC" id="3.6.1.15" evidence="3"/>
<dbReference type="InterPro" id="IPR013594">
    <property type="entry name" value="Dynein_heavy_tail"/>
</dbReference>
<dbReference type="GO" id="GO:0017111">
    <property type="term" value="F:ribonucleoside triphosphate phosphatase activity"/>
    <property type="evidence" value="ECO:0007669"/>
    <property type="project" value="UniProtKB-EC"/>
</dbReference>
<dbReference type="InterPro" id="IPR026983">
    <property type="entry name" value="DHC"/>
</dbReference>
<dbReference type="GO" id="GO:0045505">
    <property type="term" value="F:dynein intermediate chain binding"/>
    <property type="evidence" value="ECO:0007669"/>
    <property type="project" value="InterPro"/>
</dbReference>
<evidence type="ECO:0000259" key="2">
    <source>
        <dbReference type="Pfam" id="PF08385"/>
    </source>
</evidence>
<comment type="caution">
    <text evidence="3">The sequence shown here is derived from an EMBL/GenBank/DDBJ whole genome shotgun (WGS) entry which is preliminary data.</text>
</comment>
<dbReference type="PANTHER" id="PTHR46532:SF4">
    <property type="entry name" value="AAA+ ATPASE DOMAIN-CONTAINING PROTEIN"/>
    <property type="match status" value="1"/>
</dbReference>
<dbReference type="GO" id="GO:0007018">
    <property type="term" value="P:microtubule-based movement"/>
    <property type="evidence" value="ECO:0007669"/>
    <property type="project" value="InterPro"/>
</dbReference>
<keyword evidence="3" id="KW-0378">Hydrolase</keyword>
<name>A0A3M7RA59_BRAPC</name>
<accession>A0A3M7RA59</accession>
<gene>
    <name evidence="3" type="ORF">BpHYR1_028283</name>
</gene>
<dbReference type="PANTHER" id="PTHR46532">
    <property type="entry name" value="MALE FERTILITY FACTOR KL5"/>
    <property type="match status" value="1"/>
</dbReference>
<comment type="similarity">
    <text evidence="1">Belongs to the dynein heavy chain family.</text>
</comment>
<keyword evidence="3" id="KW-0969">Cilium</keyword>
<dbReference type="Pfam" id="PF08385">
    <property type="entry name" value="DHC_N1"/>
    <property type="match status" value="1"/>
</dbReference>
<dbReference type="EMBL" id="REGN01003915">
    <property type="protein sequence ID" value="RNA20135.1"/>
    <property type="molecule type" value="Genomic_DNA"/>
</dbReference>
<proteinExistence type="inferred from homology"/>
<dbReference type="Proteomes" id="UP000276133">
    <property type="component" value="Unassembled WGS sequence"/>
</dbReference>
<reference evidence="3 4" key="1">
    <citation type="journal article" date="2018" name="Sci. Rep.">
        <title>Genomic signatures of local adaptation to the degree of environmental predictability in rotifers.</title>
        <authorList>
            <person name="Franch-Gras L."/>
            <person name="Hahn C."/>
            <person name="Garcia-Roger E.M."/>
            <person name="Carmona M.J."/>
            <person name="Serra M."/>
            <person name="Gomez A."/>
        </authorList>
    </citation>
    <scope>NUCLEOTIDE SEQUENCE [LARGE SCALE GENOMIC DNA]</scope>
    <source>
        <strain evidence="3">HYR1</strain>
    </source>
</reference>
<sequence length="388" mass="44894">MESDPRYQWLEKRIASCLNPKREALVNFIENEDNKLIVMEFLNNEDVKQLYIYAKSPTHLIASRACTTEKSSDKGIFFLKISNTSKLTPETMNNQVTYFESSNRILEHMDLMTREVFMPLLCVEDNSDKLMDLMHRIMSQVAVAQSHIEDSVSLPLPALNVLALAATNPNRRLSVLHILETTLINWQKLIKSTLKQQPDISNSNSNFYTKDEIQLWTSCINKLNNLLVQLDAPHVKDILINLENNNSAYLQPFNSIKSEIKLAIKSAEVNLRYISTLTPWVHKIKIANLVDESQYLFTGLFHTLLLIWQNSKYYHMKERFAHMLSFLSNEIVYVSKNVVGNNILDDPLRSYAKLKEALRICAMFRGTYLDFKEKADALNSKFHKLEKK</sequence>
<feature type="domain" description="Dynein heavy chain tail" evidence="2">
    <location>
        <begin position="176"/>
        <end position="377"/>
    </location>
</feature>
<dbReference type="STRING" id="10195.A0A3M7RA59"/>
<evidence type="ECO:0000256" key="1">
    <source>
        <dbReference type="ARBA" id="ARBA00008887"/>
    </source>
</evidence>
<dbReference type="GO" id="GO:0051959">
    <property type="term" value="F:dynein light intermediate chain binding"/>
    <property type="evidence" value="ECO:0007669"/>
    <property type="project" value="InterPro"/>
</dbReference>
<dbReference type="GO" id="GO:0005858">
    <property type="term" value="C:axonemal dynein complex"/>
    <property type="evidence" value="ECO:0007669"/>
    <property type="project" value="TreeGrafter"/>
</dbReference>
<keyword evidence="3" id="KW-0966">Cell projection</keyword>
<evidence type="ECO:0000313" key="4">
    <source>
        <dbReference type="Proteomes" id="UP000276133"/>
    </source>
</evidence>
<dbReference type="OrthoDB" id="10251809at2759"/>
<keyword evidence="4" id="KW-1185">Reference proteome</keyword>